<evidence type="ECO:0000313" key="2">
    <source>
        <dbReference type="Proteomes" id="UP000289169"/>
    </source>
</evidence>
<dbReference type="Proteomes" id="UP000289169">
    <property type="component" value="Segment"/>
</dbReference>
<proteinExistence type="predicted"/>
<gene>
    <name evidence="1" type="ORF">Henu6_gp199</name>
</gene>
<reference evidence="1 2" key="1">
    <citation type="submission" date="2018-11" db="EMBL/GenBank/DDBJ databases">
        <authorList>
            <person name="Teng T."/>
        </authorList>
    </citation>
    <scope>NUCLEOTIDE SEQUENCE [LARGE SCALE GENOMIC DNA]</scope>
</reference>
<dbReference type="EMBL" id="MK240351">
    <property type="protein sequence ID" value="QAU04002.1"/>
    <property type="molecule type" value="Genomic_DNA"/>
</dbReference>
<protein>
    <submittedName>
        <fullName evidence="1">Uncharacterized protein</fullName>
    </submittedName>
</protein>
<name>A0A410T5G1_9CAUD</name>
<accession>A0A410T5G1</accession>
<evidence type="ECO:0000313" key="1">
    <source>
        <dbReference type="EMBL" id="QAU04002.1"/>
    </source>
</evidence>
<sequence>MTTIARGLVTLKRNKVSFTSDLRDAAFSGVFRNGVEISTARPIKEFSEGSRRNIQSFKDRLAEEFKLRCAINRANAKHTIQIGSMEMSINDALTYRTHVLPQLKALYAKMQKDLAANRSLFVQVEREFDAKMLKTPSDDAEFKTLLEKREKPTILDIQEELDEIKKTIDFFELEFDAILTENNPLIVLD</sequence>
<organism evidence="1 2">
    <name type="scientific">Acinetobacter phage Henu6</name>
    <dbReference type="NCBI Taxonomy" id="2500136"/>
    <lineage>
        <taxon>Viruses</taxon>
        <taxon>Duplodnaviria</taxon>
        <taxon>Heunggongvirae</taxon>
        <taxon>Uroviricota</taxon>
        <taxon>Caudoviricetes</taxon>
        <taxon>Pantevenvirales</taxon>
        <taxon>Straboviridae</taxon>
        <taxon>Twarogvirinae</taxon>
        <taxon>Zedzedvirus</taxon>
        <taxon>Zedzedvirus zz1</taxon>
    </lineage>
</organism>